<evidence type="ECO:0000313" key="5">
    <source>
        <dbReference type="EMBL" id="KAF4732626.1"/>
    </source>
</evidence>
<gene>
    <name evidence="5" type="primary">PDE1B_9</name>
    <name evidence="5" type="ORF">FOZ63_010923</name>
</gene>
<dbReference type="GO" id="GO:0046872">
    <property type="term" value="F:metal ion binding"/>
    <property type="evidence" value="ECO:0007669"/>
    <property type="project" value="UniProtKB-KW"/>
</dbReference>
<proteinExistence type="predicted"/>
<dbReference type="OMA" id="GRCFCPG"/>
<dbReference type="GO" id="GO:0007165">
    <property type="term" value="P:signal transduction"/>
    <property type="evidence" value="ECO:0007669"/>
    <property type="project" value="InterPro"/>
</dbReference>
<dbReference type="PRINTS" id="PR00387">
    <property type="entry name" value="PDIESTERASE1"/>
</dbReference>
<sequence>VTSHGEYLLRATGVPVNALDHTAFLVACICHDVGHSGKNNAFYVETGDRLALRYNDRSVLEQFHVATAFELMEDFPECNIIQNLTREESKRFRSLVIELILSTDMAKHFAIITDLRLLLRDPELRAAIDESKNADDRLLILKACIKAADIGHTCLPWDQHYELSLRLSEEFFKQGDLEKELNVPISPLCDREKVNLPQSQLGFIDYIVRPFIDILSKIDAHNRTDLIREQLEKNADGWKTQEKLGMTGLPSGWTYKPAWRSTTAKQQSKAIAMPVEGGEIVVSSSGSNSR</sequence>
<comment type="caution">
    <text evidence="5">The sequence shown here is derived from an EMBL/GenBank/DDBJ whole genome shotgun (WGS) entry which is preliminary data.</text>
</comment>
<dbReference type="CDD" id="cd00077">
    <property type="entry name" value="HDc"/>
    <property type="match status" value="1"/>
</dbReference>
<dbReference type="EMBL" id="JABANO010017928">
    <property type="protein sequence ID" value="KAF4732626.1"/>
    <property type="molecule type" value="Genomic_DNA"/>
</dbReference>
<dbReference type="AlphaFoldDB" id="A0A7J6SJZ3"/>
<dbReference type="PROSITE" id="PS51845">
    <property type="entry name" value="PDEASE_I_2"/>
    <property type="match status" value="1"/>
</dbReference>
<evidence type="ECO:0000256" key="3">
    <source>
        <dbReference type="PIRSR" id="PIRSR623088-3"/>
    </source>
</evidence>
<dbReference type="InterPro" id="IPR003607">
    <property type="entry name" value="HD/PDEase_dom"/>
</dbReference>
<feature type="binding site" evidence="3">
    <location>
        <position position="32"/>
    </location>
    <ligand>
        <name>Zn(2+)</name>
        <dbReference type="ChEBI" id="CHEBI:29105"/>
        <label>2</label>
    </ligand>
</feature>
<reference evidence="5 6" key="1">
    <citation type="submission" date="2020-04" db="EMBL/GenBank/DDBJ databases">
        <title>Perkinsus olseni comparative genomics.</title>
        <authorList>
            <person name="Bogema D.R."/>
        </authorList>
    </citation>
    <scope>NUCLEOTIDE SEQUENCE [LARGE SCALE GENOMIC DNA]</scope>
    <source>
        <strain evidence="5 6">ATCC PRA-207</strain>
    </source>
</reference>
<feature type="domain" description="PDEase" evidence="4">
    <location>
        <begin position="1"/>
        <end position="245"/>
    </location>
</feature>
<dbReference type="InterPro" id="IPR023088">
    <property type="entry name" value="PDEase"/>
</dbReference>
<protein>
    <submittedName>
        <fullName evidence="5">Calcium/calmodulin-dependent 3',5'-cyclic nucleotide phosphodiesterase 1B</fullName>
    </submittedName>
</protein>
<accession>A0A7J6SJZ3</accession>
<feature type="binding site" evidence="3">
    <location>
        <position position="149"/>
    </location>
    <ligand>
        <name>Zn(2+)</name>
        <dbReference type="ChEBI" id="CHEBI:29105"/>
        <label>1</label>
    </ligand>
</feature>
<keyword evidence="2" id="KW-0378">Hydrolase</keyword>
<name>A0A7J6SJZ3_PEROL</name>
<feature type="non-terminal residue" evidence="5">
    <location>
        <position position="290"/>
    </location>
</feature>
<evidence type="ECO:0000313" key="6">
    <source>
        <dbReference type="Proteomes" id="UP000553632"/>
    </source>
</evidence>
<dbReference type="InterPro" id="IPR023174">
    <property type="entry name" value="PDEase_CS"/>
</dbReference>
<feature type="binding site" evidence="3">
    <location>
        <position position="31"/>
    </location>
    <ligand>
        <name>Zn(2+)</name>
        <dbReference type="ChEBI" id="CHEBI:29105"/>
        <label>1</label>
    </ligand>
</feature>
<dbReference type="PANTHER" id="PTHR11347">
    <property type="entry name" value="CYCLIC NUCLEOTIDE PHOSPHODIESTERASE"/>
    <property type="match status" value="1"/>
</dbReference>
<keyword evidence="1 3" id="KW-0479">Metal-binding</keyword>
<organism evidence="5 6">
    <name type="scientific">Perkinsus olseni</name>
    <name type="common">Perkinsus atlanticus</name>
    <dbReference type="NCBI Taxonomy" id="32597"/>
    <lineage>
        <taxon>Eukaryota</taxon>
        <taxon>Sar</taxon>
        <taxon>Alveolata</taxon>
        <taxon>Perkinsozoa</taxon>
        <taxon>Perkinsea</taxon>
        <taxon>Perkinsida</taxon>
        <taxon>Perkinsidae</taxon>
        <taxon>Perkinsus</taxon>
    </lineage>
</organism>
<dbReference type="Proteomes" id="UP000553632">
    <property type="component" value="Unassembled WGS sequence"/>
</dbReference>
<dbReference type="InterPro" id="IPR002073">
    <property type="entry name" value="PDEase_catalytic_dom"/>
</dbReference>
<dbReference type="PROSITE" id="PS00126">
    <property type="entry name" value="PDEASE_I_1"/>
    <property type="match status" value="1"/>
</dbReference>
<evidence type="ECO:0000259" key="4">
    <source>
        <dbReference type="PROSITE" id="PS51845"/>
    </source>
</evidence>
<feature type="non-terminal residue" evidence="5">
    <location>
        <position position="1"/>
    </location>
</feature>
<evidence type="ECO:0000256" key="1">
    <source>
        <dbReference type="ARBA" id="ARBA00022723"/>
    </source>
</evidence>
<dbReference type="SUPFAM" id="SSF109604">
    <property type="entry name" value="HD-domain/PDEase-like"/>
    <property type="match status" value="1"/>
</dbReference>
<dbReference type="Pfam" id="PF00233">
    <property type="entry name" value="PDEase_I"/>
    <property type="match status" value="1"/>
</dbReference>
<dbReference type="Gene3D" id="1.10.1300.10">
    <property type="entry name" value="3'5'-cyclic nucleotide phosphodiesterase, catalytic domain"/>
    <property type="match status" value="1"/>
</dbReference>
<evidence type="ECO:0000256" key="2">
    <source>
        <dbReference type="ARBA" id="ARBA00022801"/>
    </source>
</evidence>
<keyword evidence="6" id="KW-1185">Reference proteome</keyword>
<dbReference type="InterPro" id="IPR036971">
    <property type="entry name" value="PDEase_catalytic_dom_sf"/>
</dbReference>
<dbReference type="GO" id="GO:0004114">
    <property type="term" value="F:3',5'-cyclic-nucleotide phosphodiesterase activity"/>
    <property type="evidence" value="ECO:0007669"/>
    <property type="project" value="InterPro"/>
</dbReference>
<feature type="binding site" evidence="3">
    <location>
        <position position="32"/>
    </location>
    <ligand>
        <name>Zn(2+)</name>
        <dbReference type="ChEBI" id="CHEBI:29105"/>
        <label>1</label>
    </ligand>
</feature>